<keyword evidence="9" id="KW-0812">Transmembrane</keyword>
<keyword evidence="6" id="KW-0206">Cytoskeleton</keyword>
<keyword evidence="5 8" id="KW-0175">Coiled coil</keyword>
<dbReference type="PANTHER" id="PTHR18879">
    <property type="entry name" value="CENTROSOMAL PROTEIN OF 290 KDA"/>
    <property type="match status" value="1"/>
</dbReference>
<dbReference type="GO" id="GO:0001822">
    <property type="term" value="P:kidney development"/>
    <property type="evidence" value="ECO:0007669"/>
    <property type="project" value="TreeGrafter"/>
</dbReference>
<feature type="transmembrane region" description="Helical" evidence="9">
    <location>
        <begin position="25"/>
        <end position="48"/>
    </location>
</feature>
<dbReference type="GO" id="GO:1905349">
    <property type="term" value="P:ciliary transition zone assembly"/>
    <property type="evidence" value="ECO:0007669"/>
    <property type="project" value="TreeGrafter"/>
</dbReference>
<proteinExistence type="predicted"/>
<dbReference type="GO" id="GO:0035869">
    <property type="term" value="C:ciliary transition zone"/>
    <property type="evidence" value="ECO:0007669"/>
    <property type="project" value="TreeGrafter"/>
</dbReference>
<evidence type="ECO:0000256" key="4">
    <source>
        <dbReference type="ARBA" id="ARBA00022794"/>
    </source>
</evidence>
<evidence type="ECO:0000313" key="10">
    <source>
        <dbReference type="Ensembl" id="ENSXCOP00000004616.1"/>
    </source>
</evidence>
<dbReference type="GO" id="GO:0097711">
    <property type="term" value="P:ciliary basal body-plasma membrane docking"/>
    <property type="evidence" value="ECO:0007669"/>
    <property type="project" value="TreeGrafter"/>
</dbReference>
<evidence type="ECO:0008006" key="12">
    <source>
        <dbReference type="Google" id="ProtNLM"/>
    </source>
</evidence>
<keyword evidence="7" id="KW-0966">Cell projection</keyword>
<dbReference type="GO" id="GO:0043010">
    <property type="term" value="P:camera-type eye development"/>
    <property type="evidence" value="ECO:0007669"/>
    <property type="project" value="TreeGrafter"/>
</dbReference>
<keyword evidence="3" id="KW-0963">Cytoplasm</keyword>
<accession>A0A3B5L449</accession>
<evidence type="ECO:0000256" key="1">
    <source>
        <dbReference type="ARBA" id="ARBA00004120"/>
    </source>
</evidence>
<feature type="coiled-coil region" evidence="8">
    <location>
        <begin position="62"/>
        <end position="89"/>
    </location>
</feature>
<keyword evidence="9" id="KW-0472">Membrane</keyword>
<reference evidence="10" key="1">
    <citation type="submission" date="2025-08" db="UniProtKB">
        <authorList>
            <consortium name="Ensembl"/>
        </authorList>
    </citation>
    <scope>IDENTIFICATION</scope>
</reference>
<evidence type="ECO:0000313" key="11">
    <source>
        <dbReference type="Proteomes" id="UP000261380"/>
    </source>
</evidence>
<evidence type="ECO:0000256" key="3">
    <source>
        <dbReference type="ARBA" id="ARBA00022490"/>
    </source>
</evidence>
<dbReference type="GeneTree" id="ENSGT00730000111039"/>
<dbReference type="STRING" id="32473.ENSXCOP00000004616"/>
<evidence type="ECO:0000256" key="7">
    <source>
        <dbReference type="ARBA" id="ARBA00023273"/>
    </source>
</evidence>
<evidence type="ECO:0000256" key="2">
    <source>
        <dbReference type="ARBA" id="ARBA00004300"/>
    </source>
</evidence>
<dbReference type="Ensembl" id="ENSXCOT00000004672.1">
    <property type="protein sequence ID" value="ENSXCOP00000004616.1"/>
    <property type="gene ID" value="ENSXCOG00000003644.1"/>
</dbReference>
<protein>
    <recommendedName>
        <fullName evidence="12">Centrosomal protein 290</fullName>
    </recommendedName>
</protein>
<keyword evidence="9" id="KW-1133">Transmembrane helix</keyword>
<feature type="coiled-coil region" evidence="8">
    <location>
        <begin position="400"/>
        <end position="486"/>
    </location>
</feature>
<keyword evidence="4" id="KW-0970">Cilium biogenesis/degradation</keyword>
<comment type="subcellular location">
    <subcellularLocation>
        <location evidence="1">Cytoplasm</location>
        <location evidence="1">Cytoskeleton</location>
        <location evidence="1">Cilium basal body</location>
    </subcellularLocation>
    <subcellularLocation>
        <location evidence="2">Cytoplasm</location>
        <location evidence="2">Cytoskeleton</location>
        <location evidence="2">Microtubule organizing center</location>
        <location evidence="2">Centrosome</location>
    </subcellularLocation>
</comment>
<evidence type="ECO:0000256" key="5">
    <source>
        <dbReference type="ARBA" id="ARBA00023054"/>
    </source>
</evidence>
<dbReference type="InterPro" id="IPR026201">
    <property type="entry name" value="Cep290"/>
</dbReference>
<evidence type="ECO:0000256" key="9">
    <source>
        <dbReference type="SAM" id="Phobius"/>
    </source>
</evidence>
<dbReference type="AlphaFoldDB" id="A0A3B5L449"/>
<organism evidence="10 11">
    <name type="scientific">Xiphophorus couchianus</name>
    <name type="common">Monterrey platyfish</name>
    <dbReference type="NCBI Taxonomy" id="32473"/>
    <lineage>
        <taxon>Eukaryota</taxon>
        <taxon>Metazoa</taxon>
        <taxon>Chordata</taxon>
        <taxon>Craniata</taxon>
        <taxon>Vertebrata</taxon>
        <taxon>Euteleostomi</taxon>
        <taxon>Actinopterygii</taxon>
        <taxon>Neopterygii</taxon>
        <taxon>Teleostei</taxon>
        <taxon>Neoteleostei</taxon>
        <taxon>Acanthomorphata</taxon>
        <taxon>Ovalentaria</taxon>
        <taxon>Atherinomorphae</taxon>
        <taxon>Cyprinodontiformes</taxon>
        <taxon>Poeciliidae</taxon>
        <taxon>Poeciliinae</taxon>
        <taxon>Xiphophorus</taxon>
    </lineage>
</organism>
<dbReference type="PANTHER" id="PTHR18879:SF20">
    <property type="entry name" value="CENTROSOMAL PROTEIN OF 290 KDA"/>
    <property type="match status" value="1"/>
</dbReference>
<reference evidence="10" key="2">
    <citation type="submission" date="2025-09" db="UniProtKB">
        <authorList>
            <consortium name="Ensembl"/>
        </authorList>
    </citation>
    <scope>IDENTIFICATION</scope>
</reference>
<evidence type="ECO:0000256" key="8">
    <source>
        <dbReference type="SAM" id="Coils"/>
    </source>
</evidence>
<feature type="coiled-coil region" evidence="8">
    <location>
        <begin position="247"/>
        <end position="354"/>
    </location>
</feature>
<feature type="coiled-coil region" evidence="8">
    <location>
        <begin position="138"/>
        <end position="221"/>
    </location>
</feature>
<sequence>MQTKEWEVKDKAKENIIRVLQVGQALLKVGVVFSSSFILPLLLLSVSFPIHTSQELGTGPDSRFLRDEIRQLEAQLEQREKELTQLRKDMAVPAFLVPWQNEQFQQDVEFYRGELEQKEPLTSRDDGAEIQRKLSLANRQLYQCLDDLQDENAHLKTQNVQLQRSLEESVKEMEKMTDEYNKMKIVVQQTDSIMDQLRKERDHTKLQVRELTEKIQSMTEENDPIMAAVNAKVEEWKVMLSGKDEEILVYQQMIRELREKLRSAQLDLDKSNIIALQQAIQERDNQIKTLSEQVEQYTGEMEKHAQLIEELKMSTNKDRGVLASKKMEELQSKLKVAEARAMEAERAFRQAESHAEEKDKAFIEASNRLSQYESGTYGLEAAIAEIKECNNQIRMRDCEAEAMTKEINQLELRINDLMDENEEFREKLGLEPKQEVDLTEFRRARDLRQRQYKAENQVLAKEIEQLEEERLELKKQIRRMVKEKGERPDLNSAKHFLIDLSKYIN</sequence>
<keyword evidence="11" id="KW-1185">Reference proteome</keyword>
<dbReference type="GO" id="GO:0034451">
    <property type="term" value="C:centriolar satellite"/>
    <property type="evidence" value="ECO:0007669"/>
    <property type="project" value="TreeGrafter"/>
</dbReference>
<evidence type="ECO:0000256" key="6">
    <source>
        <dbReference type="ARBA" id="ARBA00023212"/>
    </source>
</evidence>
<dbReference type="GO" id="GO:1905515">
    <property type="term" value="P:non-motile cilium assembly"/>
    <property type="evidence" value="ECO:0007669"/>
    <property type="project" value="TreeGrafter"/>
</dbReference>
<name>A0A3B5L449_9TELE</name>
<dbReference type="Proteomes" id="UP000261380">
    <property type="component" value="Unplaced"/>
</dbReference>